<dbReference type="eggNOG" id="COG0456">
    <property type="taxonomic scope" value="Bacteria"/>
</dbReference>
<dbReference type="InterPro" id="IPR016181">
    <property type="entry name" value="Acyl_CoA_acyltransferase"/>
</dbReference>
<evidence type="ECO:0000313" key="2">
    <source>
        <dbReference type="EMBL" id="EGF57962.1"/>
    </source>
</evidence>
<dbReference type="STRING" id="763034.HMPREF9446_01473"/>
<proteinExistence type="predicted"/>
<protein>
    <submittedName>
        <fullName evidence="2">Acetyltransferase, GNAT family</fullName>
    </submittedName>
</protein>
<name>F3PRX1_9BACE</name>
<dbReference type="PANTHER" id="PTHR43451">
    <property type="entry name" value="ACETYLTRANSFERASE (GNAT) FAMILY PROTEIN"/>
    <property type="match status" value="1"/>
</dbReference>
<accession>F3PRX1</accession>
<feature type="domain" description="N-acetyltransferase" evidence="1">
    <location>
        <begin position="1"/>
        <end position="148"/>
    </location>
</feature>
<dbReference type="EMBL" id="AFBN01000026">
    <property type="protein sequence ID" value="EGF57962.1"/>
    <property type="molecule type" value="Genomic_DNA"/>
</dbReference>
<dbReference type="CDD" id="cd04301">
    <property type="entry name" value="NAT_SF"/>
    <property type="match status" value="2"/>
</dbReference>
<evidence type="ECO:0000259" key="1">
    <source>
        <dbReference type="PROSITE" id="PS51186"/>
    </source>
</evidence>
<organism evidence="2 3">
    <name type="scientific">Bacteroides fluxus YIT 12057</name>
    <dbReference type="NCBI Taxonomy" id="763034"/>
    <lineage>
        <taxon>Bacteria</taxon>
        <taxon>Pseudomonadati</taxon>
        <taxon>Bacteroidota</taxon>
        <taxon>Bacteroidia</taxon>
        <taxon>Bacteroidales</taxon>
        <taxon>Bacteroidaceae</taxon>
        <taxon>Bacteroides</taxon>
    </lineage>
</organism>
<evidence type="ECO:0000313" key="3">
    <source>
        <dbReference type="Proteomes" id="UP000003416"/>
    </source>
</evidence>
<dbReference type="HOGENOM" id="CLU_945881_0_0_10"/>
<dbReference type="Gene3D" id="3.40.630.30">
    <property type="match status" value="2"/>
</dbReference>
<gene>
    <name evidence="2" type="ORF">HMPREF9446_01473</name>
</gene>
<dbReference type="SUPFAM" id="SSF55729">
    <property type="entry name" value="Acyl-CoA N-acyltransferases (Nat)"/>
    <property type="match status" value="2"/>
</dbReference>
<reference evidence="2 3" key="1">
    <citation type="submission" date="2011-02" db="EMBL/GenBank/DDBJ databases">
        <authorList>
            <person name="Weinstock G."/>
            <person name="Sodergren E."/>
            <person name="Clifton S."/>
            <person name="Fulton L."/>
            <person name="Fulton B."/>
            <person name="Courtney L."/>
            <person name="Fronick C."/>
            <person name="Harrison M."/>
            <person name="Strong C."/>
            <person name="Farmer C."/>
            <person name="Delahaunty K."/>
            <person name="Markovic C."/>
            <person name="Hall O."/>
            <person name="Minx P."/>
            <person name="Tomlinson C."/>
            <person name="Mitreva M."/>
            <person name="Hou S."/>
            <person name="Chen J."/>
            <person name="Wollam A."/>
            <person name="Pepin K.H."/>
            <person name="Johnson M."/>
            <person name="Bhonagiri V."/>
            <person name="Zhang X."/>
            <person name="Suruliraj S."/>
            <person name="Warren W."/>
            <person name="Chinwalla A."/>
            <person name="Mardis E.R."/>
            <person name="Wilson R.K."/>
        </authorList>
    </citation>
    <scope>NUCLEOTIDE SEQUENCE [LARGE SCALE GENOMIC DNA]</scope>
    <source>
        <strain evidence="2 3">YIT 12057</strain>
    </source>
</reference>
<dbReference type="AlphaFoldDB" id="F3PRX1"/>
<comment type="caution">
    <text evidence="2">The sequence shown here is derived from an EMBL/GenBank/DDBJ whole genome shotgun (WGS) entry which is preliminary data.</text>
</comment>
<dbReference type="Pfam" id="PF13508">
    <property type="entry name" value="Acetyltransf_7"/>
    <property type="match status" value="1"/>
</dbReference>
<dbReference type="InterPro" id="IPR000182">
    <property type="entry name" value="GNAT_dom"/>
</dbReference>
<dbReference type="PANTHER" id="PTHR43451:SF1">
    <property type="entry name" value="ACETYLTRANSFERASE"/>
    <property type="match status" value="1"/>
</dbReference>
<dbReference type="GO" id="GO:0016747">
    <property type="term" value="F:acyltransferase activity, transferring groups other than amino-acyl groups"/>
    <property type="evidence" value="ECO:0007669"/>
    <property type="project" value="InterPro"/>
</dbReference>
<dbReference type="Pfam" id="PF13673">
    <property type="entry name" value="Acetyltransf_10"/>
    <property type="match status" value="1"/>
</dbReference>
<dbReference type="FunFam" id="3.40.630.30:FF:000165">
    <property type="entry name" value="IAA acetyltransferase"/>
    <property type="match status" value="1"/>
</dbReference>
<dbReference type="PROSITE" id="PS51186">
    <property type="entry name" value="GNAT"/>
    <property type="match status" value="2"/>
</dbReference>
<keyword evidence="2" id="KW-0808">Transferase</keyword>
<feature type="domain" description="N-acetyltransferase" evidence="1">
    <location>
        <begin position="151"/>
        <end position="305"/>
    </location>
</feature>
<sequence>MIISLITVDKKRYLDLLLLGDEQESMIDRYLERGELFVLEDNGVKAVCVVTDEGNGVCELKNIAVSPSSQRQGYGRRMINYLMDYYWDKYGRMIVGTGDVPGTLGFYKSCGFELSHRIENFFTDNYDHPIIEEGVLLKDMVYLKRKMKTDFVIREAQKCDAPELRELYRNTVLTVNKRDYSQAEVEDWASCGDDLAKWEAMIENHYFVVAVNWQFRITGFSSVTPQGYLHSMFIHKDYQSRGIATVLLGEIERYAMEHHITRLTSEVSLTARGFFEKQGYVVEKEQKRRANQLLLTNFWMTKDLFIKK</sequence>
<dbReference type="InterPro" id="IPR052564">
    <property type="entry name" value="N-acetyltrans/Recomb-assoc"/>
</dbReference>
<dbReference type="Proteomes" id="UP000003416">
    <property type="component" value="Unassembled WGS sequence"/>
</dbReference>
<keyword evidence="3" id="KW-1185">Reference proteome</keyword>